<dbReference type="NCBIfam" id="TIGR00246">
    <property type="entry name" value="tRNA_RlmH_YbeA"/>
    <property type="match status" value="1"/>
</dbReference>
<dbReference type="HAMAP" id="MF_00658">
    <property type="entry name" value="23SrRNA_methyltr_H"/>
    <property type="match status" value="1"/>
</dbReference>
<dbReference type="NCBIfam" id="NF000985">
    <property type="entry name" value="PRK00103.1-3"/>
    <property type="match status" value="1"/>
</dbReference>
<accession>A0A1G8LSV1</accession>
<name>A0A1G8LSV1_9BACI</name>
<dbReference type="GO" id="GO:0070038">
    <property type="term" value="F:rRNA (pseudouridine-N3-)-methyltransferase activity"/>
    <property type="evidence" value="ECO:0007669"/>
    <property type="project" value="UniProtKB-UniRule"/>
</dbReference>
<feature type="binding site" evidence="6">
    <location>
        <position position="111"/>
    </location>
    <ligand>
        <name>S-adenosyl-L-methionine</name>
        <dbReference type="ChEBI" id="CHEBI:59789"/>
    </ligand>
</feature>
<comment type="subcellular location">
    <subcellularLocation>
        <location evidence="6">Cytoplasm</location>
    </subcellularLocation>
</comment>
<comment type="subunit">
    <text evidence="6">Homodimer.</text>
</comment>
<comment type="similarity">
    <text evidence="5 6">Belongs to the RNA methyltransferase RlmH family.</text>
</comment>
<protein>
    <recommendedName>
        <fullName evidence="6">Ribosomal RNA large subunit methyltransferase H</fullName>
        <ecNumber evidence="6">2.1.1.177</ecNumber>
    </recommendedName>
    <alternativeName>
        <fullName evidence="6">23S rRNA (pseudouridine1915-N3)-methyltransferase</fullName>
    </alternativeName>
    <alternativeName>
        <fullName evidence="6">23S rRNA m3Psi1915 methyltransferase</fullName>
    </alternativeName>
    <alternativeName>
        <fullName evidence="6">rRNA (pseudouridine-N3-)-methyltransferase RlmH</fullName>
    </alternativeName>
</protein>
<comment type="function">
    <text evidence="6">Specifically methylates the pseudouridine at position 1915 (m3Psi1915) in 23S rRNA.</text>
</comment>
<keyword evidence="3 6" id="KW-0808">Transferase</keyword>
<dbReference type="CDD" id="cd18081">
    <property type="entry name" value="RlmH-like"/>
    <property type="match status" value="1"/>
</dbReference>
<feature type="binding site" evidence="6">
    <location>
        <begin position="130"/>
        <end position="135"/>
    </location>
    <ligand>
        <name>S-adenosyl-L-methionine</name>
        <dbReference type="ChEBI" id="CHEBI:59789"/>
    </ligand>
</feature>
<evidence type="ECO:0000256" key="2">
    <source>
        <dbReference type="ARBA" id="ARBA00022603"/>
    </source>
</evidence>
<keyword evidence="2 6" id="KW-0489">Methyltransferase</keyword>
<dbReference type="Gene3D" id="3.40.1280.10">
    <property type="match status" value="1"/>
</dbReference>
<dbReference type="EC" id="2.1.1.177" evidence="6"/>
<evidence type="ECO:0000313" key="7">
    <source>
        <dbReference type="EMBL" id="SDI58791.1"/>
    </source>
</evidence>
<dbReference type="InterPro" id="IPR029028">
    <property type="entry name" value="Alpha/beta_knot_MTases"/>
</dbReference>
<dbReference type="AlphaFoldDB" id="A0A1G8LSV1"/>
<keyword evidence="6" id="KW-0963">Cytoplasm</keyword>
<evidence type="ECO:0000256" key="6">
    <source>
        <dbReference type="HAMAP-Rule" id="MF_00658"/>
    </source>
</evidence>
<evidence type="ECO:0000256" key="1">
    <source>
        <dbReference type="ARBA" id="ARBA00022552"/>
    </source>
</evidence>
<sequence length="162" mass="18614">MVLVNISIIAVGKLKEKYLKQAVAEYEKRMKNLANISIIELPDEKTPEQASEKEMLQTKQKEGERILKKLHDNMYVIALDPRGEMISSEKTAEKMGYLALHGKSKLAFIIGGSLGLDQSVLQRADFLWSFSKLTFPHQLMRVMLMEQLYRAFQINRGSPYHK</sequence>
<evidence type="ECO:0000256" key="4">
    <source>
        <dbReference type="ARBA" id="ARBA00022691"/>
    </source>
</evidence>
<comment type="catalytic activity">
    <reaction evidence="6">
        <text>pseudouridine(1915) in 23S rRNA + S-adenosyl-L-methionine = N(3)-methylpseudouridine(1915) in 23S rRNA + S-adenosyl-L-homocysteine + H(+)</text>
        <dbReference type="Rhea" id="RHEA:42752"/>
        <dbReference type="Rhea" id="RHEA-COMP:10221"/>
        <dbReference type="Rhea" id="RHEA-COMP:10222"/>
        <dbReference type="ChEBI" id="CHEBI:15378"/>
        <dbReference type="ChEBI" id="CHEBI:57856"/>
        <dbReference type="ChEBI" id="CHEBI:59789"/>
        <dbReference type="ChEBI" id="CHEBI:65314"/>
        <dbReference type="ChEBI" id="CHEBI:74486"/>
        <dbReference type="EC" id="2.1.1.177"/>
    </reaction>
</comment>
<dbReference type="STRING" id="930129.SAMN05216352_10969"/>
<keyword evidence="1 6" id="KW-0698">rRNA processing</keyword>
<keyword evidence="8" id="KW-1185">Reference proteome</keyword>
<feature type="binding site" evidence="6">
    <location>
        <position position="79"/>
    </location>
    <ligand>
        <name>S-adenosyl-L-methionine</name>
        <dbReference type="ChEBI" id="CHEBI:59789"/>
    </ligand>
</feature>
<dbReference type="NCBIfam" id="NF000986">
    <property type="entry name" value="PRK00103.1-4"/>
    <property type="match status" value="1"/>
</dbReference>
<organism evidence="7 8">
    <name type="scientific">Alteribacillus bidgolensis</name>
    <dbReference type="NCBI Taxonomy" id="930129"/>
    <lineage>
        <taxon>Bacteria</taxon>
        <taxon>Bacillati</taxon>
        <taxon>Bacillota</taxon>
        <taxon>Bacilli</taxon>
        <taxon>Bacillales</taxon>
        <taxon>Bacillaceae</taxon>
        <taxon>Alteribacillus</taxon>
    </lineage>
</organism>
<dbReference type="EMBL" id="FNDU01000009">
    <property type="protein sequence ID" value="SDI58791.1"/>
    <property type="molecule type" value="Genomic_DNA"/>
</dbReference>
<keyword evidence="4 6" id="KW-0949">S-adenosyl-L-methionine</keyword>
<dbReference type="GO" id="GO:0005737">
    <property type="term" value="C:cytoplasm"/>
    <property type="evidence" value="ECO:0007669"/>
    <property type="project" value="UniProtKB-SubCell"/>
</dbReference>
<dbReference type="Proteomes" id="UP000199017">
    <property type="component" value="Unassembled WGS sequence"/>
</dbReference>
<dbReference type="PANTHER" id="PTHR33603:SF1">
    <property type="entry name" value="RIBOSOMAL RNA LARGE SUBUNIT METHYLTRANSFERASE H"/>
    <property type="match status" value="1"/>
</dbReference>
<dbReference type="Pfam" id="PF02590">
    <property type="entry name" value="SPOUT_MTase"/>
    <property type="match status" value="1"/>
</dbReference>
<dbReference type="PIRSF" id="PIRSF004505">
    <property type="entry name" value="MT_bac"/>
    <property type="match status" value="1"/>
</dbReference>
<evidence type="ECO:0000313" key="8">
    <source>
        <dbReference type="Proteomes" id="UP000199017"/>
    </source>
</evidence>
<dbReference type="SUPFAM" id="SSF75217">
    <property type="entry name" value="alpha/beta knot"/>
    <property type="match status" value="1"/>
</dbReference>
<proteinExistence type="inferred from homology"/>
<dbReference type="InterPro" id="IPR029026">
    <property type="entry name" value="tRNA_m1G_MTases_N"/>
</dbReference>
<dbReference type="InterPro" id="IPR003742">
    <property type="entry name" value="RlmH-like"/>
</dbReference>
<evidence type="ECO:0000256" key="5">
    <source>
        <dbReference type="ARBA" id="ARBA00038303"/>
    </source>
</evidence>
<dbReference type="PANTHER" id="PTHR33603">
    <property type="entry name" value="METHYLTRANSFERASE"/>
    <property type="match status" value="1"/>
</dbReference>
<evidence type="ECO:0000256" key="3">
    <source>
        <dbReference type="ARBA" id="ARBA00022679"/>
    </source>
</evidence>
<reference evidence="7 8" key="1">
    <citation type="submission" date="2016-10" db="EMBL/GenBank/DDBJ databases">
        <authorList>
            <person name="de Groot N.N."/>
        </authorList>
    </citation>
    <scope>NUCLEOTIDE SEQUENCE [LARGE SCALE GENOMIC DNA]</scope>
    <source>
        <strain evidence="8">P4B,CCM 7963,CECT 7998,DSM 25260,IBRC-M 10614,KCTC 13821</strain>
    </source>
</reference>
<gene>
    <name evidence="6" type="primary">rlmH</name>
    <name evidence="7" type="ORF">SAMN05216352_10969</name>
</gene>